<dbReference type="PROSITE" id="PS50005">
    <property type="entry name" value="TPR"/>
    <property type="match status" value="2"/>
</dbReference>
<accession>Q01RB7</accession>
<dbReference type="KEGG" id="sus:Acid_6889"/>
<dbReference type="InterPro" id="IPR019734">
    <property type="entry name" value="TPR_rpt"/>
</dbReference>
<protein>
    <submittedName>
        <fullName evidence="6">Tetratricopeptide TPR_2 repeat protein</fullName>
    </submittedName>
</protein>
<dbReference type="eggNOG" id="COG4995">
    <property type="taxonomic scope" value="Bacteria"/>
</dbReference>
<dbReference type="SMART" id="SM00028">
    <property type="entry name" value="TPR"/>
    <property type="match status" value="7"/>
</dbReference>
<dbReference type="InterPro" id="IPR024983">
    <property type="entry name" value="CHAT_dom"/>
</dbReference>
<dbReference type="Pfam" id="PF12770">
    <property type="entry name" value="CHAT"/>
    <property type="match status" value="1"/>
</dbReference>
<reference evidence="6" key="1">
    <citation type="submission" date="2006-10" db="EMBL/GenBank/DDBJ databases">
        <title>Complete sequence of Solibacter usitatus Ellin6076.</title>
        <authorList>
            <consortium name="US DOE Joint Genome Institute"/>
            <person name="Copeland A."/>
            <person name="Lucas S."/>
            <person name="Lapidus A."/>
            <person name="Barry K."/>
            <person name="Detter J.C."/>
            <person name="Glavina del Rio T."/>
            <person name="Hammon N."/>
            <person name="Israni S."/>
            <person name="Dalin E."/>
            <person name="Tice H."/>
            <person name="Pitluck S."/>
            <person name="Thompson L.S."/>
            <person name="Brettin T."/>
            <person name="Bruce D."/>
            <person name="Han C."/>
            <person name="Tapia R."/>
            <person name="Gilna P."/>
            <person name="Schmutz J."/>
            <person name="Larimer F."/>
            <person name="Land M."/>
            <person name="Hauser L."/>
            <person name="Kyrpides N."/>
            <person name="Mikhailova N."/>
            <person name="Janssen P.H."/>
            <person name="Kuske C.R."/>
            <person name="Richardson P."/>
        </authorList>
    </citation>
    <scope>NUCLEOTIDE SEQUENCE</scope>
    <source>
        <strain evidence="6">Ellin6076</strain>
    </source>
</reference>
<evidence type="ECO:0000256" key="1">
    <source>
        <dbReference type="PROSITE-ProRule" id="PRU00339"/>
    </source>
</evidence>
<name>Q01RB7_SOLUE</name>
<sequence precursor="true">MNLPVTSNRQTLVLAGMLLTLATPAGASRLQDALDLERKGKLKESSEMLRGAAAELRASGDWAGLARALSISARISVSLGDYRAAIQSANEAVSARGRTGDHVGVGEDHNTLGLANLYLGDYAAALPEFEKALDFDRQQGDGDGIVARLNNIGNVYYFRGQYQDALRAYQQAMDTLQGAGPQAWNPQRRQLTIANLATLYQRLGKEQAALQYYRQLTESPQALPRSEYAQLLLNEGVLYRRMGDPVKALERYRLAQTIFATGQNRDSEIGAFRNIGIVLALDFGDLEGARASFTQAMNLARQSSDTRGIVQAALYRAEVFRRLGRRGESGDDLQIALEGAQKSGLVEEEWKSQYGLGRLAESARDYPAAVDWYRQALAGIETVRAGMRRSTLRSEFLGDKRDVYDAVIGLELRQANPPLGAIFTLMEHSRARALEDRLQPFGQEASIQRVQDTLQADTVFVEFWVGNGSIAALWITNSNAGVVRPMFHESLEQKIADFEGSLQSGDERWKGLSIDLGRELLAGIPAAKHLIAAPDGPLTMVPFEALTAPNLGRLVIEDRDVSYIPAARFLTREKGGSRGNLPPWRTHLVAYGDPPLSGTDMLGRAEHWQPLPAAADEIHSIAGMLAGQSEVYLGAAAQKHRLLGQRFTDGSILHFSTHAVVDSENPDRSRILMASDSGGTTLGYLFQQEIYDLHLKGVDLVTLSACETARGPIVRGDGVRAFSQAFLAAGAAATVTSLWQVEDRATAEFMKQFYYFLARGQTKSEALRSAKLRLLHSNSRLAGASYWSTFILNGDGWNPCAVFLPWSWFAGAAGAVVLSAGIWLALRLRRSVEPPLTAASPRHKTG</sequence>
<keyword evidence="2" id="KW-0812">Transmembrane</keyword>
<dbReference type="Pfam" id="PF13424">
    <property type="entry name" value="TPR_12"/>
    <property type="match status" value="1"/>
</dbReference>
<feature type="chain" id="PRO_5004162500" evidence="3">
    <location>
        <begin position="28"/>
        <end position="846"/>
    </location>
</feature>
<evidence type="ECO:0000313" key="6">
    <source>
        <dbReference type="EMBL" id="ABJ87803.1"/>
    </source>
</evidence>
<dbReference type="Pfam" id="PF12862">
    <property type="entry name" value="ANAPC5"/>
    <property type="match status" value="1"/>
</dbReference>
<feature type="repeat" description="TPR" evidence="1">
    <location>
        <begin position="146"/>
        <end position="179"/>
    </location>
</feature>
<feature type="signal peptide" evidence="3">
    <location>
        <begin position="1"/>
        <end position="27"/>
    </location>
</feature>
<evidence type="ECO:0000256" key="2">
    <source>
        <dbReference type="SAM" id="Phobius"/>
    </source>
</evidence>
<dbReference type="Gene3D" id="1.25.40.10">
    <property type="entry name" value="Tetratricopeptide repeat domain"/>
    <property type="match status" value="2"/>
</dbReference>
<keyword evidence="3" id="KW-0732">Signal</keyword>
<keyword evidence="2" id="KW-0472">Membrane</keyword>
<dbReference type="InParanoid" id="Q01RB7"/>
<keyword evidence="1" id="KW-0802">TPR repeat</keyword>
<dbReference type="Pfam" id="PF13432">
    <property type="entry name" value="TPR_16"/>
    <property type="match status" value="1"/>
</dbReference>
<feature type="domain" description="CHAT" evidence="4">
    <location>
        <begin position="521"/>
        <end position="795"/>
    </location>
</feature>
<evidence type="ECO:0000259" key="4">
    <source>
        <dbReference type="Pfam" id="PF12770"/>
    </source>
</evidence>
<dbReference type="AlphaFoldDB" id="Q01RB7"/>
<keyword evidence="2" id="KW-1133">Transmembrane helix</keyword>
<dbReference type="InterPro" id="IPR026000">
    <property type="entry name" value="Apc5_dom"/>
</dbReference>
<dbReference type="eggNOG" id="COG0457">
    <property type="taxonomic scope" value="Bacteria"/>
</dbReference>
<dbReference type="PANTHER" id="PTHR10098">
    <property type="entry name" value="RAPSYN-RELATED"/>
    <property type="match status" value="1"/>
</dbReference>
<feature type="repeat" description="TPR" evidence="1">
    <location>
        <begin position="106"/>
        <end position="139"/>
    </location>
</feature>
<dbReference type="STRING" id="234267.Acid_6889"/>
<dbReference type="OrthoDB" id="99689at2"/>
<evidence type="ECO:0000259" key="5">
    <source>
        <dbReference type="Pfam" id="PF12862"/>
    </source>
</evidence>
<dbReference type="Pfam" id="PF13181">
    <property type="entry name" value="TPR_8"/>
    <property type="match status" value="1"/>
</dbReference>
<feature type="transmembrane region" description="Helical" evidence="2">
    <location>
        <begin position="806"/>
        <end position="826"/>
    </location>
</feature>
<organism evidence="6">
    <name type="scientific">Solibacter usitatus (strain Ellin6076)</name>
    <dbReference type="NCBI Taxonomy" id="234267"/>
    <lineage>
        <taxon>Bacteria</taxon>
        <taxon>Pseudomonadati</taxon>
        <taxon>Acidobacteriota</taxon>
        <taxon>Terriglobia</taxon>
        <taxon>Bryobacterales</taxon>
        <taxon>Solibacteraceae</taxon>
        <taxon>Candidatus Solibacter</taxon>
    </lineage>
</organism>
<dbReference type="HOGENOM" id="CLU_002404_2_1_0"/>
<dbReference type="EMBL" id="CP000473">
    <property type="protein sequence ID" value="ABJ87803.1"/>
    <property type="molecule type" value="Genomic_DNA"/>
</dbReference>
<evidence type="ECO:0000256" key="3">
    <source>
        <dbReference type="SAM" id="SignalP"/>
    </source>
</evidence>
<dbReference type="SUPFAM" id="SSF48452">
    <property type="entry name" value="TPR-like"/>
    <property type="match status" value="2"/>
</dbReference>
<proteinExistence type="predicted"/>
<dbReference type="PANTHER" id="PTHR10098:SF108">
    <property type="entry name" value="TETRATRICOPEPTIDE REPEAT PROTEIN 28"/>
    <property type="match status" value="1"/>
</dbReference>
<feature type="domain" description="Anaphase-promoting complex subunit 5" evidence="5">
    <location>
        <begin position="278"/>
        <end position="310"/>
    </location>
</feature>
<dbReference type="InterPro" id="IPR011990">
    <property type="entry name" value="TPR-like_helical_dom_sf"/>
</dbReference>
<gene>
    <name evidence="6" type="ordered locus">Acid_6889</name>
</gene>